<feature type="region of interest" description="Disordered" evidence="1">
    <location>
        <begin position="1"/>
        <end position="101"/>
    </location>
</feature>
<keyword evidence="3" id="KW-1185">Reference proteome</keyword>
<evidence type="ECO:0000313" key="3">
    <source>
        <dbReference type="Proteomes" id="UP001172155"/>
    </source>
</evidence>
<evidence type="ECO:0000256" key="1">
    <source>
        <dbReference type="SAM" id="MobiDB-lite"/>
    </source>
</evidence>
<dbReference type="EMBL" id="JAUKUD010000004">
    <property type="protein sequence ID" value="KAK0747115.1"/>
    <property type="molecule type" value="Genomic_DNA"/>
</dbReference>
<evidence type="ECO:0000313" key="2">
    <source>
        <dbReference type="EMBL" id="KAK0747115.1"/>
    </source>
</evidence>
<feature type="compositionally biased region" description="Low complexity" evidence="1">
    <location>
        <begin position="60"/>
        <end position="74"/>
    </location>
</feature>
<proteinExistence type="predicted"/>
<sequence>MSSALKRQCQEDSDVSPSLTRANGTAPVKRPRPRPPLSQNTMNTSNSRSRATPPAPQPGPANTTPPAAPTAHTTSLSAPRRSRDNKNGILKHGPPKPSAVLGLPTVIARLPIETCRDALLHLPASDIRVLLTQYASGRPRSRTVAKLTNSYDVNYGPRPDQLVSFDSLISAIKSSLHPFTHKSQAPDPEDISTTLPLNQTLNAANGVFVNIRVLHSMALSPASLATKLRALQALVEIGDYLITRQLLFHPEQRALFLQEPLGPAFLGICASLSGPERCFVLPEVKDELERQVVVFTAHGLFRGVVDGFELLMTAGNVVPEVQAMPVDLDPEEEDLDEDEEAETDDPQELP</sequence>
<comment type="caution">
    <text evidence="2">The sequence shown here is derived from an EMBL/GenBank/DDBJ whole genome shotgun (WGS) entry which is preliminary data.</text>
</comment>
<name>A0AA40EX02_9PEZI</name>
<accession>A0AA40EX02</accession>
<organism evidence="2 3">
    <name type="scientific">Schizothecium vesticola</name>
    <dbReference type="NCBI Taxonomy" id="314040"/>
    <lineage>
        <taxon>Eukaryota</taxon>
        <taxon>Fungi</taxon>
        <taxon>Dikarya</taxon>
        <taxon>Ascomycota</taxon>
        <taxon>Pezizomycotina</taxon>
        <taxon>Sordariomycetes</taxon>
        <taxon>Sordariomycetidae</taxon>
        <taxon>Sordariales</taxon>
        <taxon>Schizotheciaceae</taxon>
        <taxon>Schizothecium</taxon>
    </lineage>
</organism>
<dbReference type="Proteomes" id="UP001172155">
    <property type="component" value="Unassembled WGS sequence"/>
</dbReference>
<gene>
    <name evidence="2" type="ORF">B0T18DRAFT_413131</name>
</gene>
<protein>
    <submittedName>
        <fullName evidence="2">Uncharacterized protein</fullName>
    </submittedName>
</protein>
<feature type="compositionally biased region" description="Acidic residues" evidence="1">
    <location>
        <begin position="328"/>
        <end position="350"/>
    </location>
</feature>
<reference evidence="2" key="1">
    <citation type="submission" date="2023-06" db="EMBL/GenBank/DDBJ databases">
        <title>Genome-scale phylogeny and comparative genomics of the fungal order Sordariales.</title>
        <authorList>
            <consortium name="Lawrence Berkeley National Laboratory"/>
            <person name="Hensen N."/>
            <person name="Bonometti L."/>
            <person name="Westerberg I."/>
            <person name="Brannstrom I.O."/>
            <person name="Guillou S."/>
            <person name="Cros-Aarteil S."/>
            <person name="Calhoun S."/>
            <person name="Haridas S."/>
            <person name="Kuo A."/>
            <person name="Mondo S."/>
            <person name="Pangilinan J."/>
            <person name="Riley R."/>
            <person name="LaButti K."/>
            <person name="Andreopoulos B."/>
            <person name="Lipzen A."/>
            <person name="Chen C."/>
            <person name="Yanf M."/>
            <person name="Daum C."/>
            <person name="Ng V."/>
            <person name="Clum A."/>
            <person name="Steindorff A."/>
            <person name="Ohm R."/>
            <person name="Martin F."/>
            <person name="Silar P."/>
            <person name="Natvig D."/>
            <person name="Lalanne C."/>
            <person name="Gautier V."/>
            <person name="Ament-velasquez S.L."/>
            <person name="Kruys A."/>
            <person name="Hutchinson M.I."/>
            <person name="Powell A.J."/>
            <person name="Barry K."/>
            <person name="Miller A.N."/>
            <person name="Grigoriev I.V."/>
            <person name="Debuchy R."/>
            <person name="Gladieux P."/>
            <person name="Thoren M.H."/>
            <person name="Johannesson H."/>
        </authorList>
    </citation>
    <scope>NUCLEOTIDE SEQUENCE</scope>
    <source>
        <strain evidence="2">SMH3187-1</strain>
    </source>
</reference>
<feature type="compositionally biased region" description="Polar residues" evidence="1">
    <location>
        <begin position="37"/>
        <end position="50"/>
    </location>
</feature>
<feature type="region of interest" description="Disordered" evidence="1">
    <location>
        <begin position="327"/>
        <end position="350"/>
    </location>
</feature>
<dbReference type="AlphaFoldDB" id="A0AA40EX02"/>